<feature type="chain" id="PRO_5030935235" evidence="4">
    <location>
        <begin position="23"/>
        <end position="525"/>
    </location>
</feature>
<evidence type="ECO:0000313" key="7">
    <source>
        <dbReference type="Proteomes" id="UP000432089"/>
    </source>
</evidence>
<comment type="subcellular location">
    <subcellularLocation>
        <location evidence="1">Periplasm</location>
    </subcellularLocation>
</comment>
<dbReference type="PANTHER" id="PTHR30290">
    <property type="entry name" value="PERIPLASMIC BINDING COMPONENT OF ABC TRANSPORTER"/>
    <property type="match status" value="1"/>
</dbReference>
<dbReference type="GO" id="GO:0015833">
    <property type="term" value="P:peptide transport"/>
    <property type="evidence" value="ECO:0007669"/>
    <property type="project" value="TreeGrafter"/>
</dbReference>
<dbReference type="Proteomes" id="UP000432089">
    <property type="component" value="Unassembled WGS sequence"/>
</dbReference>
<evidence type="ECO:0000256" key="1">
    <source>
        <dbReference type="ARBA" id="ARBA00004418"/>
    </source>
</evidence>
<keyword evidence="7" id="KW-1185">Reference proteome</keyword>
<dbReference type="SUPFAM" id="SSF53850">
    <property type="entry name" value="Periplasmic binding protein-like II"/>
    <property type="match status" value="1"/>
</dbReference>
<dbReference type="InterPro" id="IPR030678">
    <property type="entry name" value="Peptide/Ni-bd"/>
</dbReference>
<sequence length="525" mass="57450">MRLFVRAALAASLLLGSTALSSAVERGGVMTYGRYADSLFLDPVLNDANVDIWILSNLYDTLLLPTDDGKGVQPGLASEWKLSDDGMSLALTLRDGIMFSDGSPITPADVVWSLKRAANPKNGIWNSLVSSIDDVVADGDKGVTVKLKHADPSILAALTVFNTGILPEKAFEAASGATDADKAKSFAEHPVGSGPFVLQSWERGSTMKLVRNEHYWAKGEDGKPLPYLDGVTFQLLPDDATRILRLQSGELDGAEFIPYSRVEELKGVDGLKMELYPSTRVEYATMNVRPELDGQKNPLADPKVRQAMNYAVNKDAIIQIVTRGVGTPMTSFMSAATPLHTGDKPLFPYDIEKAKSLMQEAGYADGFPVKILILAGSQDEIGIATALQQMWSQIGVKLELQQVDNATRTQQYRDGTFQMRLAGWTNDISDPSQITSYFAYSKTIDALHSGWKNEEVDKLFEASQREIDPGKRAEQYARIQAVYNESGPIVPIYETPYPVALSAKVNGFIQIPLGNNIFTKTWLAK</sequence>
<organism evidence="6 7">
    <name type="scientific">Plantimonas leprariae</name>
    <dbReference type="NCBI Taxonomy" id="2615207"/>
    <lineage>
        <taxon>Bacteria</taxon>
        <taxon>Pseudomonadati</taxon>
        <taxon>Pseudomonadota</taxon>
        <taxon>Alphaproteobacteria</taxon>
        <taxon>Hyphomicrobiales</taxon>
        <taxon>Aurantimonadaceae</taxon>
        <taxon>Plantimonas</taxon>
    </lineage>
</organism>
<dbReference type="PIRSF" id="PIRSF002741">
    <property type="entry name" value="MppA"/>
    <property type="match status" value="1"/>
</dbReference>
<dbReference type="CDD" id="cd00995">
    <property type="entry name" value="PBP2_NikA_DppA_OppA_like"/>
    <property type="match status" value="1"/>
</dbReference>
<dbReference type="InterPro" id="IPR039424">
    <property type="entry name" value="SBP_5"/>
</dbReference>
<comment type="similarity">
    <text evidence="2">Belongs to the bacterial solute-binding protein 5 family.</text>
</comment>
<dbReference type="InterPro" id="IPR000914">
    <property type="entry name" value="SBP_5_dom"/>
</dbReference>
<evidence type="ECO:0000313" key="6">
    <source>
        <dbReference type="EMBL" id="KAB0676815.1"/>
    </source>
</evidence>
<dbReference type="EMBL" id="VZDO01000020">
    <property type="protein sequence ID" value="KAB0676815.1"/>
    <property type="molecule type" value="Genomic_DNA"/>
</dbReference>
<comment type="caution">
    <text evidence="6">The sequence shown here is derived from an EMBL/GenBank/DDBJ whole genome shotgun (WGS) entry which is preliminary data.</text>
</comment>
<dbReference type="AlphaFoldDB" id="A0A7V7PL92"/>
<protein>
    <submittedName>
        <fullName evidence="6">ABC transporter substrate-binding protein</fullName>
    </submittedName>
</protein>
<dbReference type="Gene3D" id="3.40.190.10">
    <property type="entry name" value="Periplasmic binding protein-like II"/>
    <property type="match status" value="1"/>
</dbReference>
<proteinExistence type="inferred from homology"/>
<evidence type="ECO:0000256" key="3">
    <source>
        <dbReference type="ARBA" id="ARBA00022729"/>
    </source>
</evidence>
<reference evidence="6 7" key="1">
    <citation type="submission" date="2019-09" db="EMBL/GenBank/DDBJ databases">
        <title>YIM 132180 draft genome.</title>
        <authorList>
            <person name="Zhang K."/>
        </authorList>
    </citation>
    <scope>NUCLEOTIDE SEQUENCE [LARGE SCALE GENOMIC DNA]</scope>
    <source>
        <strain evidence="6 7">YIM 132180</strain>
    </source>
</reference>
<keyword evidence="3 4" id="KW-0732">Signal</keyword>
<dbReference type="Pfam" id="PF00496">
    <property type="entry name" value="SBP_bac_5"/>
    <property type="match status" value="1"/>
</dbReference>
<name>A0A7V7PL92_9HYPH</name>
<dbReference type="PANTHER" id="PTHR30290:SF38">
    <property type="entry name" value="D,D-DIPEPTIDE-BINDING PERIPLASMIC PROTEIN DDPA-RELATED"/>
    <property type="match status" value="1"/>
</dbReference>
<evidence type="ECO:0000259" key="5">
    <source>
        <dbReference type="Pfam" id="PF00496"/>
    </source>
</evidence>
<evidence type="ECO:0000256" key="2">
    <source>
        <dbReference type="ARBA" id="ARBA00005695"/>
    </source>
</evidence>
<gene>
    <name evidence="6" type="ORF">F6X38_19785</name>
</gene>
<dbReference type="GO" id="GO:0043190">
    <property type="term" value="C:ATP-binding cassette (ABC) transporter complex"/>
    <property type="evidence" value="ECO:0007669"/>
    <property type="project" value="InterPro"/>
</dbReference>
<accession>A0A7V7PL92</accession>
<evidence type="ECO:0000256" key="4">
    <source>
        <dbReference type="SAM" id="SignalP"/>
    </source>
</evidence>
<feature type="domain" description="Solute-binding protein family 5" evidence="5">
    <location>
        <begin position="72"/>
        <end position="442"/>
    </location>
</feature>
<dbReference type="Gene3D" id="3.10.105.10">
    <property type="entry name" value="Dipeptide-binding Protein, Domain 3"/>
    <property type="match status" value="1"/>
</dbReference>
<feature type="signal peptide" evidence="4">
    <location>
        <begin position="1"/>
        <end position="22"/>
    </location>
</feature>
<dbReference type="RefSeq" id="WP_150972789.1">
    <property type="nucleotide sequence ID" value="NZ_VZDO01000020.1"/>
</dbReference>
<dbReference type="GO" id="GO:0030288">
    <property type="term" value="C:outer membrane-bounded periplasmic space"/>
    <property type="evidence" value="ECO:0007669"/>
    <property type="project" value="UniProtKB-ARBA"/>
</dbReference>
<dbReference type="GO" id="GO:1904680">
    <property type="term" value="F:peptide transmembrane transporter activity"/>
    <property type="evidence" value="ECO:0007669"/>
    <property type="project" value="TreeGrafter"/>
</dbReference>